<feature type="non-terminal residue" evidence="1">
    <location>
        <position position="189"/>
    </location>
</feature>
<protein>
    <recommendedName>
        <fullName evidence="2">CARDB domain-containing protein</fullName>
    </recommendedName>
</protein>
<comment type="caution">
    <text evidence="1">The sequence shown here is derived from an EMBL/GenBank/DDBJ whole genome shotgun (WGS) entry which is preliminary data.</text>
</comment>
<accession>X1AP59</accession>
<dbReference type="AlphaFoldDB" id="X1AP59"/>
<name>X1AP59_9ZZZZ</name>
<gene>
    <name evidence="1" type="ORF">S01H4_28350</name>
</gene>
<evidence type="ECO:0008006" key="2">
    <source>
        <dbReference type="Google" id="ProtNLM"/>
    </source>
</evidence>
<feature type="non-terminal residue" evidence="1">
    <location>
        <position position="1"/>
    </location>
</feature>
<organism evidence="1">
    <name type="scientific">marine sediment metagenome</name>
    <dbReference type="NCBI Taxonomy" id="412755"/>
    <lineage>
        <taxon>unclassified sequences</taxon>
        <taxon>metagenomes</taxon>
        <taxon>ecological metagenomes</taxon>
    </lineage>
</organism>
<proteinExistence type="predicted"/>
<reference evidence="1" key="1">
    <citation type="journal article" date="2014" name="Front. Microbiol.">
        <title>High frequency of phylogenetically diverse reductive dehalogenase-homologous genes in deep subseafloor sedimentary metagenomes.</title>
        <authorList>
            <person name="Kawai M."/>
            <person name="Futagami T."/>
            <person name="Toyoda A."/>
            <person name="Takaki Y."/>
            <person name="Nishi S."/>
            <person name="Hori S."/>
            <person name="Arai W."/>
            <person name="Tsubouchi T."/>
            <person name="Morono Y."/>
            <person name="Uchiyama I."/>
            <person name="Ito T."/>
            <person name="Fujiyama A."/>
            <person name="Inagaki F."/>
            <person name="Takami H."/>
        </authorList>
    </citation>
    <scope>NUCLEOTIDE SEQUENCE</scope>
    <source>
        <strain evidence="1">Expedition CK06-06</strain>
    </source>
</reference>
<sequence length="189" mass="21697">CLYLNGMYLELAYATRIVFETDAHNLRGVIDIPILHKDHEGTFTTVVINTGFYTETVSTHFIINNSELENSTFTLIKGTYTFIHFTWTPPQTGLYNITFTIDTVGGELYLLDNKESLEAHVYELRNYQHYIVPSTWYDAKMNGQHLQLSIGEELVKVVSLPFPFIFYGLEFNEVGITPFGRLSFEDSKS</sequence>
<evidence type="ECO:0000313" key="1">
    <source>
        <dbReference type="EMBL" id="GAG84555.1"/>
    </source>
</evidence>
<dbReference type="EMBL" id="BART01014077">
    <property type="protein sequence ID" value="GAG84555.1"/>
    <property type="molecule type" value="Genomic_DNA"/>
</dbReference>
<dbReference type="InterPro" id="IPR013783">
    <property type="entry name" value="Ig-like_fold"/>
</dbReference>
<dbReference type="Gene3D" id="2.60.40.10">
    <property type="entry name" value="Immunoglobulins"/>
    <property type="match status" value="1"/>
</dbReference>